<dbReference type="OrthoDB" id="3667834at2"/>
<name>A0A1P8UZP4_9RHOB</name>
<dbReference type="AlphaFoldDB" id="A0A1P8UZP4"/>
<evidence type="ECO:0000259" key="1">
    <source>
        <dbReference type="Pfam" id="PF02627"/>
    </source>
</evidence>
<dbReference type="Pfam" id="PF02627">
    <property type="entry name" value="CMD"/>
    <property type="match status" value="1"/>
</dbReference>
<dbReference type="KEGG" id="paby:Ga0080574_TMP4527"/>
<dbReference type="InterPro" id="IPR010195">
    <property type="entry name" value="Uncharacterised_peroxidase-rel"/>
</dbReference>
<dbReference type="PANTHER" id="PTHR35446:SF2">
    <property type="entry name" value="CARBOXYMUCONOLACTONE DECARBOXYLASE-LIKE DOMAIN-CONTAINING PROTEIN"/>
    <property type="match status" value="1"/>
</dbReference>
<accession>A0A1P8UZP4</accession>
<feature type="domain" description="Carboxymuconolactone decarboxylase-like" evidence="1">
    <location>
        <begin position="62"/>
        <end position="131"/>
    </location>
</feature>
<dbReference type="InterPro" id="IPR004675">
    <property type="entry name" value="AhpD_core"/>
</dbReference>
<dbReference type="NCBIfam" id="TIGR00778">
    <property type="entry name" value="ahpD_dom"/>
    <property type="match status" value="1"/>
</dbReference>
<evidence type="ECO:0000313" key="2">
    <source>
        <dbReference type="EMBL" id="APZ54861.1"/>
    </source>
</evidence>
<protein>
    <submittedName>
        <fullName evidence="2">Putative peroxidase-related enzyme</fullName>
    </submittedName>
</protein>
<dbReference type="STRING" id="1250539.Ga0080574_TMP4527"/>
<keyword evidence="2" id="KW-0560">Oxidoreductase</keyword>
<dbReference type="PANTHER" id="PTHR35446">
    <property type="entry name" value="SI:CH211-175M2.5"/>
    <property type="match status" value="1"/>
</dbReference>
<dbReference type="Gene3D" id="1.20.1290.10">
    <property type="entry name" value="AhpD-like"/>
    <property type="match status" value="1"/>
</dbReference>
<reference evidence="2 3" key="1">
    <citation type="submission" date="2016-04" db="EMBL/GenBank/DDBJ databases">
        <title>Deep-sea bacteria in the southern Pacific.</title>
        <authorList>
            <person name="Tang K."/>
        </authorList>
    </citation>
    <scope>NUCLEOTIDE SEQUENCE [LARGE SCALE GENOMIC DNA]</scope>
    <source>
        <strain evidence="2 3">JLT2014</strain>
    </source>
</reference>
<dbReference type="SUPFAM" id="SSF69118">
    <property type="entry name" value="AhpD-like"/>
    <property type="match status" value="1"/>
</dbReference>
<dbReference type="GO" id="GO:0051920">
    <property type="term" value="F:peroxiredoxin activity"/>
    <property type="evidence" value="ECO:0007669"/>
    <property type="project" value="InterPro"/>
</dbReference>
<proteinExistence type="predicted"/>
<dbReference type="RefSeq" id="WP_076705024.1">
    <property type="nucleotide sequence ID" value="NZ_CP015093.1"/>
</dbReference>
<keyword evidence="2" id="KW-0575">Peroxidase</keyword>
<dbReference type="NCBIfam" id="TIGR01926">
    <property type="entry name" value="peroxid_rel"/>
    <property type="match status" value="1"/>
</dbReference>
<evidence type="ECO:0000313" key="3">
    <source>
        <dbReference type="Proteomes" id="UP000187059"/>
    </source>
</evidence>
<dbReference type="InterPro" id="IPR003779">
    <property type="entry name" value="CMD-like"/>
</dbReference>
<keyword evidence="3" id="KW-1185">Reference proteome</keyword>
<dbReference type="InterPro" id="IPR029032">
    <property type="entry name" value="AhpD-like"/>
</dbReference>
<gene>
    <name evidence="2" type="ORF">Ga0080574_TMP4527</name>
</gene>
<organism evidence="2 3">
    <name type="scientific">Salipiger abyssi</name>
    <dbReference type="NCBI Taxonomy" id="1250539"/>
    <lineage>
        <taxon>Bacteria</taxon>
        <taxon>Pseudomonadati</taxon>
        <taxon>Pseudomonadota</taxon>
        <taxon>Alphaproteobacteria</taxon>
        <taxon>Rhodobacterales</taxon>
        <taxon>Roseobacteraceae</taxon>
        <taxon>Salipiger</taxon>
    </lineage>
</organism>
<dbReference type="EMBL" id="CP015093">
    <property type="protein sequence ID" value="APZ54861.1"/>
    <property type="molecule type" value="Genomic_DNA"/>
</dbReference>
<sequence>MSRIVHKFTRKVPHWQPRVTPVDLQEATEEQLDALQVTPSNTKVSDYVLTLAHDVESLKVRSPLFNAIMYDPGGMSRAERELGAIGASMVNRCIYCAAVHADRHAKLEKDTAVTDELFAKGEKADLSPRNRAIFDFARKLSESPVDAAPEDMAKLREAGLSDEEILDLILSAALFGWANRLMHVLGDPVRQEVPA</sequence>
<dbReference type="Proteomes" id="UP000187059">
    <property type="component" value="Chromosome"/>
</dbReference>